<dbReference type="RefSeq" id="WP_131004892.1">
    <property type="nucleotide sequence ID" value="NZ_CP147847.1"/>
</dbReference>
<organism evidence="2 3">
    <name type="scientific">Kurthia gibsonii</name>
    <dbReference type="NCBI Taxonomy" id="33946"/>
    <lineage>
        <taxon>Bacteria</taxon>
        <taxon>Bacillati</taxon>
        <taxon>Bacillota</taxon>
        <taxon>Bacilli</taxon>
        <taxon>Bacillales</taxon>
        <taxon>Caryophanaceae</taxon>
        <taxon>Kurthia</taxon>
    </lineage>
</organism>
<feature type="transmembrane region" description="Helical" evidence="1">
    <location>
        <begin position="43"/>
        <end position="62"/>
    </location>
</feature>
<gene>
    <name evidence="2" type="ORF">AAF454_00490</name>
</gene>
<name>A0ABU9LGY5_9BACL</name>
<keyword evidence="1" id="KW-1133">Transmembrane helix</keyword>
<feature type="transmembrane region" description="Helical" evidence="1">
    <location>
        <begin position="12"/>
        <end position="31"/>
    </location>
</feature>
<keyword evidence="1" id="KW-0812">Transmembrane</keyword>
<evidence type="ECO:0000313" key="3">
    <source>
        <dbReference type="Proteomes" id="UP001398420"/>
    </source>
</evidence>
<keyword evidence="3" id="KW-1185">Reference proteome</keyword>
<proteinExistence type="predicted"/>
<reference evidence="2 3" key="1">
    <citation type="submission" date="2024-04" db="EMBL/GenBank/DDBJ databases">
        <authorList>
            <person name="Wu Y.S."/>
            <person name="Zhang L."/>
        </authorList>
    </citation>
    <scope>NUCLEOTIDE SEQUENCE [LARGE SCALE GENOMIC DNA]</scope>
    <source>
        <strain evidence="2 3">KG-01</strain>
    </source>
</reference>
<dbReference type="EMBL" id="JBCEWA010000001">
    <property type="protein sequence ID" value="MEL5986893.1"/>
    <property type="molecule type" value="Genomic_DNA"/>
</dbReference>
<protein>
    <submittedName>
        <fullName evidence="2">Uncharacterized protein</fullName>
    </submittedName>
</protein>
<evidence type="ECO:0000256" key="1">
    <source>
        <dbReference type="SAM" id="Phobius"/>
    </source>
</evidence>
<evidence type="ECO:0000313" key="2">
    <source>
        <dbReference type="EMBL" id="MEL5986893.1"/>
    </source>
</evidence>
<comment type="caution">
    <text evidence="2">The sequence shown here is derived from an EMBL/GenBank/DDBJ whole genome shotgun (WGS) entry which is preliminary data.</text>
</comment>
<dbReference type="Proteomes" id="UP001398420">
    <property type="component" value="Unassembled WGS sequence"/>
</dbReference>
<sequence length="73" mass="8758">MKKSNSTPSLMGFAVLFIVIPLLYVGSFIIYTQFNEQWVHVETAMLSMFCYYIACSVWWFVYSWRKRKKLMNN</sequence>
<accession>A0ABU9LGY5</accession>
<keyword evidence="1" id="KW-0472">Membrane</keyword>